<proteinExistence type="predicted"/>
<reference evidence="1 2" key="1">
    <citation type="submission" date="2024-01" db="EMBL/GenBank/DDBJ databases">
        <title>The complete chloroplast genome sequence of Lithospermum erythrorhizon: insights into the phylogenetic relationship among Boraginaceae species and the maternal lineages of purple gromwells.</title>
        <authorList>
            <person name="Okada T."/>
            <person name="Watanabe K."/>
        </authorList>
    </citation>
    <scope>NUCLEOTIDE SEQUENCE [LARGE SCALE GENOMIC DNA]</scope>
</reference>
<evidence type="ECO:0000313" key="1">
    <source>
        <dbReference type="EMBL" id="GAA0175546.1"/>
    </source>
</evidence>
<comment type="caution">
    <text evidence="1">The sequence shown here is derived from an EMBL/GenBank/DDBJ whole genome shotgun (WGS) entry which is preliminary data.</text>
</comment>
<protein>
    <submittedName>
        <fullName evidence="1">Uncharacterized protein</fullName>
    </submittedName>
</protein>
<evidence type="ECO:0000313" key="2">
    <source>
        <dbReference type="Proteomes" id="UP001454036"/>
    </source>
</evidence>
<keyword evidence="2" id="KW-1185">Reference proteome</keyword>
<dbReference type="Proteomes" id="UP001454036">
    <property type="component" value="Unassembled WGS sequence"/>
</dbReference>
<organism evidence="1 2">
    <name type="scientific">Lithospermum erythrorhizon</name>
    <name type="common">Purple gromwell</name>
    <name type="synonym">Lithospermum officinale var. erythrorhizon</name>
    <dbReference type="NCBI Taxonomy" id="34254"/>
    <lineage>
        <taxon>Eukaryota</taxon>
        <taxon>Viridiplantae</taxon>
        <taxon>Streptophyta</taxon>
        <taxon>Embryophyta</taxon>
        <taxon>Tracheophyta</taxon>
        <taxon>Spermatophyta</taxon>
        <taxon>Magnoliopsida</taxon>
        <taxon>eudicotyledons</taxon>
        <taxon>Gunneridae</taxon>
        <taxon>Pentapetalae</taxon>
        <taxon>asterids</taxon>
        <taxon>lamiids</taxon>
        <taxon>Boraginales</taxon>
        <taxon>Boraginaceae</taxon>
        <taxon>Boraginoideae</taxon>
        <taxon>Lithospermeae</taxon>
        <taxon>Lithospermum</taxon>
    </lineage>
</organism>
<dbReference type="EMBL" id="BAABME010009646">
    <property type="protein sequence ID" value="GAA0175546.1"/>
    <property type="molecule type" value="Genomic_DNA"/>
</dbReference>
<dbReference type="AlphaFoldDB" id="A0AAV3RJX0"/>
<name>A0AAV3RJX0_LITER</name>
<sequence length="173" mass="20278">MSSDSSEDFHILPLQPDLTEEEIEQLFNEQTALAAQRSLIEFDPFPHNNNDTSTDDPNIIRVRFYEDWVRVKDSLRINKRDSRESKSSYLEKLVNPLFYAGFIVCKTHSLLYIMGIVGKNVQDWNSQVEGKIKDFTNMFNNEQEQKNSHFLIFGPWINMSKFPANVEKLLRDQ</sequence>
<accession>A0AAV3RJX0</accession>
<gene>
    <name evidence="1" type="ORF">LIER_28696</name>
</gene>